<dbReference type="InterPro" id="IPR011047">
    <property type="entry name" value="Quinoprotein_ADH-like_sf"/>
</dbReference>
<keyword evidence="2" id="KW-0677">Repeat</keyword>
<dbReference type="EMBL" id="JAMTCP010000001">
    <property type="protein sequence ID" value="MCP2256396.1"/>
    <property type="molecule type" value="Genomic_DNA"/>
</dbReference>
<name>A0ABT1HLK6_STRSD</name>
<dbReference type="SUPFAM" id="SSF47413">
    <property type="entry name" value="lambda repressor-like DNA-binding domains"/>
    <property type="match status" value="1"/>
</dbReference>
<gene>
    <name evidence="5" type="ORF">LX15_000079</name>
</gene>
<dbReference type="SMART" id="SM00530">
    <property type="entry name" value="HTH_XRE"/>
    <property type="match status" value="1"/>
</dbReference>
<feature type="repeat" description="WD" evidence="3">
    <location>
        <begin position="964"/>
        <end position="1005"/>
    </location>
</feature>
<dbReference type="InterPro" id="IPR010982">
    <property type="entry name" value="Lambda_DNA-bd_dom_sf"/>
</dbReference>
<dbReference type="SUPFAM" id="SSF50998">
    <property type="entry name" value="Quinoprotein alcohol dehydrogenase-like"/>
    <property type="match status" value="2"/>
</dbReference>
<dbReference type="SMART" id="SM00320">
    <property type="entry name" value="WD40"/>
    <property type="match status" value="14"/>
</dbReference>
<feature type="repeat" description="WD" evidence="3">
    <location>
        <begin position="658"/>
        <end position="691"/>
    </location>
</feature>
<proteinExistence type="predicted"/>
<dbReference type="Proteomes" id="UP001205311">
    <property type="component" value="Unassembled WGS sequence"/>
</dbReference>
<evidence type="ECO:0000256" key="1">
    <source>
        <dbReference type="ARBA" id="ARBA00022574"/>
    </source>
</evidence>
<dbReference type="InterPro" id="IPR020472">
    <property type="entry name" value="WD40_PAC1"/>
</dbReference>
<dbReference type="PROSITE" id="PS50943">
    <property type="entry name" value="HTH_CROC1"/>
    <property type="match status" value="1"/>
</dbReference>
<dbReference type="PRINTS" id="PR00320">
    <property type="entry name" value="GPROTEINBRPT"/>
</dbReference>
<feature type="domain" description="HTH cro/C1-type" evidence="4">
    <location>
        <begin position="11"/>
        <end position="64"/>
    </location>
</feature>
<accession>A0ABT1HLK6</accession>
<evidence type="ECO:0000313" key="6">
    <source>
        <dbReference type="Proteomes" id="UP001205311"/>
    </source>
</evidence>
<dbReference type="InterPro" id="IPR019775">
    <property type="entry name" value="WD40_repeat_CS"/>
</dbReference>
<dbReference type="Gene3D" id="2.130.10.10">
    <property type="entry name" value="YVTN repeat-like/Quinoprotein amine dehydrogenase"/>
    <property type="match status" value="5"/>
</dbReference>
<feature type="repeat" description="WD" evidence="3">
    <location>
        <begin position="881"/>
        <end position="914"/>
    </location>
</feature>
<dbReference type="PROSITE" id="PS50082">
    <property type="entry name" value="WD_REPEATS_2"/>
    <property type="match status" value="14"/>
</dbReference>
<dbReference type="PANTHER" id="PTHR19846">
    <property type="entry name" value="WD40 REPEAT PROTEIN"/>
    <property type="match status" value="1"/>
</dbReference>
<dbReference type="CDD" id="cd00200">
    <property type="entry name" value="WD40"/>
    <property type="match status" value="2"/>
</dbReference>
<reference evidence="5 6" key="1">
    <citation type="submission" date="2022-06" db="EMBL/GenBank/DDBJ databases">
        <title>Genomic Encyclopedia of Archaeal and Bacterial Type Strains, Phase II (KMG-II): from individual species to whole genera.</title>
        <authorList>
            <person name="Goeker M."/>
        </authorList>
    </citation>
    <scope>NUCLEOTIDE SEQUENCE [LARGE SCALE GENOMIC DNA]</scope>
    <source>
        <strain evidence="5 6">DSM 40477</strain>
    </source>
</reference>
<dbReference type="Gene3D" id="1.10.260.40">
    <property type="entry name" value="lambda repressor-like DNA-binding domains"/>
    <property type="match status" value="1"/>
</dbReference>
<feature type="repeat" description="WD" evidence="3">
    <location>
        <begin position="703"/>
        <end position="744"/>
    </location>
</feature>
<feature type="repeat" description="WD" evidence="3">
    <location>
        <begin position="1099"/>
        <end position="1140"/>
    </location>
</feature>
<dbReference type="PANTHER" id="PTHR19846:SF0">
    <property type="entry name" value="PRE-MRNA PROCESSING FACTOR 4"/>
    <property type="match status" value="1"/>
</dbReference>
<dbReference type="InterPro" id="IPR001387">
    <property type="entry name" value="Cro/C1-type_HTH"/>
</dbReference>
<protein>
    <submittedName>
        <fullName evidence="5">WD40 repeat</fullName>
    </submittedName>
</protein>
<feature type="repeat" description="WD" evidence="3">
    <location>
        <begin position="803"/>
        <end position="832"/>
    </location>
</feature>
<dbReference type="Pfam" id="PF00400">
    <property type="entry name" value="WD40"/>
    <property type="match status" value="14"/>
</dbReference>
<dbReference type="Pfam" id="PF20703">
    <property type="entry name" value="nSTAND1"/>
    <property type="match status" value="1"/>
</dbReference>
<dbReference type="PROSITE" id="PS00678">
    <property type="entry name" value="WD_REPEATS_1"/>
    <property type="match status" value="10"/>
</dbReference>
<dbReference type="CDD" id="cd00093">
    <property type="entry name" value="HTH_XRE"/>
    <property type="match status" value="1"/>
</dbReference>
<feature type="repeat" description="WD" evidence="3">
    <location>
        <begin position="1189"/>
        <end position="1230"/>
    </location>
</feature>
<dbReference type="PROSITE" id="PS50294">
    <property type="entry name" value="WD_REPEATS_REGION"/>
    <property type="match status" value="13"/>
</dbReference>
<dbReference type="InterPro" id="IPR001680">
    <property type="entry name" value="WD40_rpt"/>
</dbReference>
<feature type="repeat" description="WD" evidence="3">
    <location>
        <begin position="748"/>
        <end position="789"/>
    </location>
</feature>
<feature type="repeat" description="WD" evidence="3">
    <location>
        <begin position="836"/>
        <end position="877"/>
    </location>
</feature>
<keyword evidence="1 3" id="KW-0853">WD repeat</keyword>
<evidence type="ECO:0000256" key="2">
    <source>
        <dbReference type="ARBA" id="ARBA00022737"/>
    </source>
</evidence>
<evidence type="ECO:0000259" key="4">
    <source>
        <dbReference type="PROSITE" id="PS50943"/>
    </source>
</evidence>
<dbReference type="Pfam" id="PF13560">
    <property type="entry name" value="HTH_31"/>
    <property type="match status" value="1"/>
</dbReference>
<feature type="repeat" description="WD" evidence="3">
    <location>
        <begin position="1054"/>
        <end position="1095"/>
    </location>
</feature>
<feature type="repeat" description="WD" evidence="3">
    <location>
        <begin position="1009"/>
        <end position="1042"/>
    </location>
</feature>
<sequence>MGATTAFGQELRRLRTALGLSLAQLSERTHYSKGYLSNIENGRKSASVDLARRLEDVLDAKDVLVPLVAEAEEGPCPYRGLAAFGPEDARWFFGRDRTTAALLGQAAESLRTGTPLVVFGASGAGKSSLLRAGLVPAVARGALPVLGSARWPALVMTPTARPMAALREGLARALGAPAPPMSEEPRTWRDALPDGRPPGVHLVVVVDQFEELFTLCEDEAERVTFVRALCEAAALDRAGLPSALVVLGVRADFYDRCLAYPDLLGPVQRNQFALGAMTRSELVEAIIAPARVAKVNLEHGLVELLLRDLGVARGEERDHPSYDPGALPLLSHALLATWQQRQDHDLTVDAYQRTGGIHGAVAATAERCYSRLDGEAQQAARRLLLRLVRVGEQGEAVRQRVDRDRLLAEAADETVSRVALESFASARLLTLDQDSVEITHEALLWAWPRLRDWLDADRAGLRVRQQLIDAAEEWDRRGRDRALTQRGAPLAVMSDWAAHHPGELTPVERDFLRASDREEKRGVRRLRRLVATLTVLFLLAVAATIYAVRTQRDVVEQRNVAISRKVAIEASALRTTNPELAAQLALAAFRLSPTVEARSSLLASYASPHASFLTRDPHLPESVALSPDARTLVTTGRDRMTRLWDVSDVANPTSLATLGEHTDSVLAAAFSADGRLLATASRDRTVRVWDVADRAAPTPLSVVHGHGDVVRAVAFSPRGALLATASDDRTARLWDLADARSPKPLATMTGHSDAVLDVAFSPRGDVLSTVGKDRAVLLWDVASGQSPRVLTALRDQAELVARFSPDGRLLVVAGQDRTVRLWNVENPRQVQTVSTLTGHIDVVRALAVSRDGRTVASASDERTIRLWDVSDPRRPNARAMLSGHNDNITSLVFSGDGQTLISASADNTVRLWEIAGPVLADHTEAVFGVAFSPDGRTIATTSDDRTVRLSDVTNPRRPAPLAALTGHQDTVRHVTFSRDGRLLATSSWDRTARLWDVADPRHAGALATVTGHAGSVRWVAFGPDSRLLVTAGDDRTARLWDVGEPRAPVALGVLTGHTDIVRSVAVRSDGRVVATSSWDGTARLWDVADPRRPAALGVISGHQQAIRSIAFAPGGTVVATTSWDHTVRLWDVEDPRRPSPLSTMTGHTAIVFGAAFSPDGQTLATTGDDGTVRLWDVRDPRHPVATAILTEHLSAVFAVAFGPDGHTLATTSQDRTTRLWETDVDRLSTYVCSTVRRPVSEDEWRHYFTGIPYEPPCPGR</sequence>
<evidence type="ECO:0000256" key="3">
    <source>
        <dbReference type="PROSITE-ProRule" id="PRU00221"/>
    </source>
</evidence>
<dbReference type="RefSeq" id="WP_253667399.1">
    <property type="nucleotide sequence ID" value="NZ_JAMTCP010000001.1"/>
</dbReference>
<evidence type="ECO:0000313" key="5">
    <source>
        <dbReference type="EMBL" id="MCP2256396.1"/>
    </source>
</evidence>
<organism evidence="5 6">
    <name type="scientific">Streptoalloteichus tenebrarius (strain ATCC 17920 / DSM 40477 / JCM 4838 / CBS 697.72 / NBRC 16177 / NCIMB 11028 / NRRL B-12390 / A12253. 1 / ISP 5477)</name>
    <name type="common">Streptomyces tenebrarius</name>
    <dbReference type="NCBI Taxonomy" id="1933"/>
    <lineage>
        <taxon>Bacteria</taxon>
        <taxon>Bacillati</taxon>
        <taxon>Actinomycetota</taxon>
        <taxon>Actinomycetes</taxon>
        <taxon>Pseudonocardiales</taxon>
        <taxon>Pseudonocardiaceae</taxon>
        <taxon>Streptoalloteichus</taxon>
    </lineage>
</organism>
<feature type="repeat" description="WD" evidence="3">
    <location>
        <begin position="622"/>
        <end position="654"/>
    </location>
</feature>
<comment type="caution">
    <text evidence="5">The sequence shown here is derived from an EMBL/GenBank/DDBJ whole genome shotgun (WGS) entry which is preliminary data.</text>
</comment>
<dbReference type="InterPro" id="IPR015943">
    <property type="entry name" value="WD40/YVTN_repeat-like_dom_sf"/>
</dbReference>
<dbReference type="InterPro" id="IPR049052">
    <property type="entry name" value="nSTAND1"/>
</dbReference>
<feature type="repeat" description="WD" evidence="3">
    <location>
        <begin position="1144"/>
        <end position="1185"/>
    </location>
</feature>
<feature type="repeat" description="WD" evidence="3">
    <location>
        <begin position="919"/>
        <end position="960"/>
    </location>
</feature>
<keyword evidence="6" id="KW-1185">Reference proteome</keyword>